<accession>A0A1I4JCX2</accession>
<dbReference type="RefSeq" id="WP_089872567.1">
    <property type="nucleotide sequence ID" value="NZ_FOTC01000010.1"/>
</dbReference>
<dbReference type="InterPro" id="IPR058467">
    <property type="entry name" value="DUF8154"/>
</dbReference>
<gene>
    <name evidence="2" type="ORF">SAMN04487950_4455</name>
</gene>
<sequence>MDSSYVEDALTDAQRSFEREPAHKESGLDTDDDALLQLRKACRLLDAARFLRTQNGYYTVVIESSFIAIERSIHFYLLHATGMGSTEFVTHSDVYERGAEANLYSESLGDQFLQLWRENRSKTYYRQAVGGETQADAMLELATAVHQYILDYLSIGHECICNRG</sequence>
<organism evidence="2 3">
    <name type="scientific">Halogranum rubrum</name>
    <dbReference type="NCBI Taxonomy" id="553466"/>
    <lineage>
        <taxon>Archaea</taxon>
        <taxon>Methanobacteriati</taxon>
        <taxon>Methanobacteriota</taxon>
        <taxon>Stenosarchaea group</taxon>
        <taxon>Halobacteria</taxon>
        <taxon>Halobacteriales</taxon>
        <taxon>Haloferacaceae</taxon>
    </lineage>
</organism>
<evidence type="ECO:0000259" key="1">
    <source>
        <dbReference type="Pfam" id="PF26481"/>
    </source>
</evidence>
<dbReference type="EMBL" id="FOTC01000010">
    <property type="protein sequence ID" value="SFL63976.1"/>
    <property type="molecule type" value="Genomic_DNA"/>
</dbReference>
<proteinExistence type="predicted"/>
<keyword evidence="3" id="KW-1185">Reference proteome</keyword>
<reference evidence="3" key="1">
    <citation type="submission" date="2016-10" db="EMBL/GenBank/DDBJ databases">
        <authorList>
            <person name="Varghese N."/>
            <person name="Submissions S."/>
        </authorList>
    </citation>
    <scope>NUCLEOTIDE SEQUENCE [LARGE SCALE GENOMIC DNA]</scope>
    <source>
        <strain evidence="3">CGMCC 1.7738</strain>
    </source>
</reference>
<feature type="domain" description="DUF8154" evidence="1">
    <location>
        <begin position="1"/>
        <end position="161"/>
    </location>
</feature>
<name>A0A1I4JCX2_9EURY</name>
<dbReference type="Proteomes" id="UP000199607">
    <property type="component" value="Unassembled WGS sequence"/>
</dbReference>
<dbReference type="AlphaFoldDB" id="A0A1I4JCX2"/>
<evidence type="ECO:0000313" key="3">
    <source>
        <dbReference type="Proteomes" id="UP000199607"/>
    </source>
</evidence>
<dbReference type="Pfam" id="PF26481">
    <property type="entry name" value="DUF8154"/>
    <property type="match status" value="1"/>
</dbReference>
<evidence type="ECO:0000313" key="2">
    <source>
        <dbReference type="EMBL" id="SFL63976.1"/>
    </source>
</evidence>
<protein>
    <recommendedName>
        <fullName evidence="1">DUF8154 domain-containing protein</fullName>
    </recommendedName>
</protein>